<comment type="caution">
    <text evidence="2">The sequence shown here is derived from an EMBL/GenBank/DDBJ whole genome shotgun (WGS) entry which is preliminary data.</text>
</comment>
<accession>A0A964T9Y5</accession>
<gene>
    <name evidence="2" type="ORF">GTQ34_03295</name>
</gene>
<dbReference type="Proteomes" id="UP000667650">
    <property type="component" value="Unassembled WGS sequence"/>
</dbReference>
<feature type="compositionally biased region" description="Low complexity" evidence="1">
    <location>
        <begin position="42"/>
        <end position="55"/>
    </location>
</feature>
<protein>
    <submittedName>
        <fullName evidence="2">Uncharacterized protein</fullName>
    </submittedName>
</protein>
<feature type="region of interest" description="Disordered" evidence="1">
    <location>
        <begin position="42"/>
        <end position="69"/>
    </location>
</feature>
<dbReference type="AlphaFoldDB" id="A0A964T9Y5"/>
<proteinExistence type="predicted"/>
<evidence type="ECO:0000256" key="1">
    <source>
        <dbReference type="SAM" id="MobiDB-lite"/>
    </source>
</evidence>
<reference evidence="2" key="1">
    <citation type="submission" date="2020-01" db="EMBL/GenBank/DDBJ databases">
        <title>Muricauda ochracea sp. nov., isolated from a tidal flat of Garorim bay in Korea.</title>
        <authorList>
            <person name="Kim D."/>
            <person name="Yoo Y."/>
            <person name="Kim J.-J."/>
        </authorList>
    </citation>
    <scope>NUCLEOTIDE SEQUENCE</scope>
    <source>
        <strain evidence="2">JGD-17</strain>
    </source>
</reference>
<organism evidence="2 3">
    <name type="scientific">Flagellimonas ochracea</name>
    <dbReference type="NCBI Taxonomy" id="2696472"/>
    <lineage>
        <taxon>Bacteria</taxon>
        <taxon>Pseudomonadati</taxon>
        <taxon>Bacteroidota</taxon>
        <taxon>Flavobacteriia</taxon>
        <taxon>Flavobacteriales</taxon>
        <taxon>Flavobacteriaceae</taxon>
        <taxon>Flagellimonas</taxon>
    </lineage>
</organism>
<sequence>MDEKSKIRINLTSREFEIEGSEEFIAKYNETIDSFLDKIYSSDSSQNSQSNGENSTLGEAIETNKIKSSDSMDSISELSFGELYHKLPNSAKDVDKILLAGYYAQLLSEERIFSTREASNLLVEQGVKLSNASAFMKSNMSTKKVFKHKGGYRVSDTGIAYIKNTLLV</sequence>
<keyword evidence="3" id="KW-1185">Reference proteome</keyword>
<dbReference type="EMBL" id="JAAABI010000001">
    <property type="protein sequence ID" value="NAY90934.1"/>
    <property type="molecule type" value="Genomic_DNA"/>
</dbReference>
<evidence type="ECO:0000313" key="2">
    <source>
        <dbReference type="EMBL" id="NAY90934.1"/>
    </source>
</evidence>
<dbReference type="RefSeq" id="WP_166522327.1">
    <property type="nucleotide sequence ID" value="NZ_JAAABI010000001.1"/>
</dbReference>
<name>A0A964T9Y5_9FLAO</name>
<evidence type="ECO:0000313" key="3">
    <source>
        <dbReference type="Proteomes" id="UP000667650"/>
    </source>
</evidence>